<dbReference type="AlphaFoldDB" id="A0A5M8RKE5"/>
<dbReference type="GO" id="GO:0042742">
    <property type="term" value="P:defense response to bacterium"/>
    <property type="evidence" value="ECO:0007669"/>
    <property type="project" value="InterPro"/>
</dbReference>
<dbReference type="NCBIfam" id="TIGR03898">
    <property type="entry name" value="lanti_MRSA_kill"/>
    <property type="match status" value="1"/>
</dbReference>
<dbReference type="STRING" id="1925020.BTA30_04500"/>
<organism evidence="1 2">
    <name type="scientific">Bacillus swezeyi</name>
    <dbReference type="NCBI Taxonomy" id="1925020"/>
    <lineage>
        <taxon>Bacteria</taxon>
        <taxon>Bacillati</taxon>
        <taxon>Bacillota</taxon>
        <taxon>Bacilli</taxon>
        <taxon>Bacillales</taxon>
        <taxon>Bacillaceae</taxon>
        <taxon>Bacillus</taxon>
    </lineage>
</organism>
<gene>
    <name evidence="1" type="ORF">DX927_22645</name>
</gene>
<protein>
    <submittedName>
        <fullName evidence="1">Plantaricin C family lantibiotic</fullName>
    </submittedName>
</protein>
<dbReference type="RefSeq" id="WP_148959126.1">
    <property type="nucleotide sequence ID" value="NZ_CP133085.1"/>
</dbReference>
<dbReference type="Proteomes" id="UP000324326">
    <property type="component" value="Unassembled WGS sequence"/>
</dbReference>
<dbReference type="EMBL" id="QSND01000006">
    <property type="protein sequence ID" value="KAA6447334.1"/>
    <property type="molecule type" value="Genomic_DNA"/>
</dbReference>
<dbReference type="NCBIfam" id="NF000539">
    <property type="entry name" value="plantaricin"/>
    <property type="match status" value="1"/>
</dbReference>
<name>A0A5M8RKE5_9BACI</name>
<accession>A0A5M8RKE5</accession>
<comment type="caution">
    <text evidence="1">The sequence shown here is derived from an EMBL/GenBank/DDBJ whole genome shotgun (WGS) entry which is preliminary data.</text>
</comment>
<dbReference type="InterPro" id="IPR027635">
    <property type="entry name" value="Lantibiotic2_lead_pep_dom"/>
</dbReference>
<proteinExistence type="predicted"/>
<evidence type="ECO:0000313" key="1">
    <source>
        <dbReference type="EMBL" id="KAA6447334.1"/>
    </source>
</evidence>
<sequence>MSKENIVLSWKDPLSRENNLQNPAGNPFTELEEAQMDKLAGAGDMEAACTWTLPGGGGVCTVTSECIC</sequence>
<evidence type="ECO:0000313" key="2">
    <source>
        <dbReference type="Proteomes" id="UP000324326"/>
    </source>
</evidence>
<dbReference type="GeneID" id="92792076"/>
<reference evidence="1 2" key="1">
    <citation type="submission" date="2018-08" db="EMBL/GenBank/DDBJ databases">
        <title>Bacillus phenotypic plasticity.</title>
        <authorList>
            <person name="Hurtado E."/>
        </authorList>
    </citation>
    <scope>NUCLEOTIDE SEQUENCE [LARGE SCALE GENOMIC DNA]</scope>
    <source>
        <strain evidence="1 2">427</strain>
    </source>
</reference>